<dbReference type="Gene3D" id="2.20.28.30">
    <property type="entry name" value="RNA polymerase ii, chain L"/>
    <property type="match status" value="1"/>
</dbReference>
<evidence type="ECO:0000259" key="1">
    <source>
        <dbReference type="SMART" id="SM00834"/>
    </source>
</evidence>
<evidence type="ECO:0000313" key="3">
    <source>
        <dbReference type="Proteomes" id="UP001165306"/>
    </source>
</evidence>
<dbReference type="PANTHER" id="PTHR34404">
    <property type="entry name" value="REGULATORY PROTEIN, FMDB FAMILY"/>
    <property type="match status" value="1"/>
</dbReference>
<dbReference type="EMBL" id="JAMSLR010000007">
    <property type="protein sequence ID" value="MCM8749698.1"/>
    <property type="molecule type" value="Genomic_DNA"/>
</dbReference>
<protein>
    <submittedName>
        <fullName evidence="2">Zinc ribbon domain-containing protein</fullName>
    </submittedName>
</protein>
<dbReference type="SMART" id="SM00834">
    <property type="entry name" value="CxxC_CXXC_SSSS"/>
    <property type="match status" value="1"/>
</dbReference>
<organism evidence="2 3">
    <name type="scientific">Thermalbibacter longus</name>
    <dbReference type="NCBI Taxonomy" id="2951981"/>
    <lineage>
        <taxon>Bacteria</taxon>
        <taxon>Pseudomonadati</taxon>
        <taxon>Thermomicrobiota</taxon>
        <taxon>Thermomicrobia</taxon>
        <taxon>Thermomicrobiales</taxon>
        <taxon>Thermomicrobiaceae</taxon>
        <taxon>Thermalbibacter</taxon>
    </lineage>
</organism>
<sequence length="67" mass="7498">MPIYEYRCEECGERFEKLVRRTEPDEAIRCPRCGATETRKQFSTFAARGFDRATGSGIACAPGSNFG</sequence>
<dbReference type="RefSeq" id="WP_284057481.1">
    <property type="nucleotide sequence ID" value="NZ_JAMSLR010000007.1"/>
</dbReference>
<name>A0AA41WGI9_9BACT</name>
<reference evidence="2" key="1">
    <citation type="submission" date="2022-06" db="EMBL/GenBank/DDBJ databases">
        <title>CFH 74404 Thermomicrobiaceae sp.</title>
        <authorList>
            <person name="Ming H."/>
            <person name="Li W.-J."/>
            <person name="Zhao Z."/>
        </authorList>
    </citation>
    <scope>NUCLEOTIDE SEQUENCE</scope>
    <source>
        <strain evidence="2">CFH 74404</strain>
    </source>
</reference>
<dbReference type="Proteomes" id="UP001165306">
    <property type="component" value="Unassembled WGS sequence"/>
</dbReference>
<dbReference type="PANTHER" id="PTHR34404:SF3">
    <property type="entry name" value="REGULATORY PROTEIN, FMDB FAMILY"/>
    <property type="match status" value="1"/>
</dbReference>
<dbReference type="SUPFAM" id="SSF63393">
    <property type="entry name" value="RNA polymerase subunits"/>
    <property type="match status" value="1"/>
</dbReference>
<feature type="domain" description="Putative regulatory protein FmdB zinc ribbon" evidence="1">
    <location>
        <begin position="1"/>
        <end position="43"/>
    </location>
</feature>
<dbReference type="InterPro" id="IPR029040">
    <property type="entry name" value="RPABC4/Spt4"/>
</dbReference>
<dbReference type="AlphaFoldDB" id="A0AA41WGI9"/>
<comment type="caution">
    <text evidence="2">The sequence shown here is derived from an EMBL/GenBank/DDBJ whole genome shotgun (WGS) entry which is preliminary data.</text>
</comment>
<accession>A0AA41WGI9</accession>
<gene>
    <name evidence="2" type="ORF">NET02_11100</name>
</gene>
<evidence type="ECO:0000313" key="2">
    <source>
        <dbReference type="EMBL" id="MCM8749698.1"/>
    </source>
</evidence>
<dbReference type="InterPro" id="IPR013429">
    <property type="entry name" value="Regulatory_FmdB_Zinc_ribbon"/>
</dbReference>
<dbReference type="Pfam" id="PF09723">
    <property type="entry name" value="Zn_ribbon_8"/>
    <property type="match status" value="1"/>
</dbReference>
<dbReference type="NCBIfam" id="TIGR02605">
    <property type="entry name" value="CxxC_CxxC_SSSS"/>
    <property type="match status" value="1"/>
</dbReference>
<keyword evidence="3" id="KW-1185">Reference proteome</keyword>
<proteinExistence type="predicted"/>